<dbReference type="SUPFAM" id="SSF49562">
    <property type="entry name" value="C2 domain (Calcium/lipid-binding domain, CaLB)"/>
    <property type="match status" value="2"/>
</dbReference>
<feature type="domain" description="EF-hand" evidence="4">
    <location>
        <begin position="792"/>
        <end position="827"/>
    </location>
</feature>
<comment type="caution">
    <text evidence="5">The sequence shown here is derived from an EMBL/GenBank/DDBJ whole genome shotgun (WGS) entry which is preliminary data.</text>
</comment>
<dbReference type="EMBL" id="VJMJ01000039">
    <property type="protein sequence ID" value="KAF0741224.1"/>
    <property type="molecule type" value="Genomic_DNA"/>
</dbReference>
<evidence type="ECO:0000313" key="6">
    <source>
        <dbReference type="Proteomes" id="UP000481153"/>
    </source>
</evidence>
<dbReference type="PANTHER" id="PTHR16166:SF93">
    <property type="entry name" value="INTERMEMBRANE LIPID TRANSFER PROTEIN VPS13"/>
    <property type="match status" value="1"/>
</dbReference>
<dbReference type="InterPro" id="IPR009543">
    <property type="entry name" value="VPS13_VAB"/>
</dbReference>
<dbReference type="Pfam" id="PF00168">
    <property type="entry name" value="C2"/>
    <property type="match status" value="2"/>
</dbReference>
<dbReference type="SUPFAM" id="SSF47473">
    <property type="entry name" value="EF-hand"/>
    <property type="match status" value="1"/>
</dbReference>
<comment type="similarity">
    <text evidence="1">Belongs to the VPS13 family.</text>
</comment>
<dbReference type="GO" id="GO:0005509">
    <property type="term" value="F:calcium ion binding"/>
    <property type="evidence" value="ECO:0007669"/>
    <property type="project" value="InterPro"/>
</dbReference>
<dbReference type="GO" id="GO:0006623">
    <property type="term" value="P:protein targeting to vacuole"/>
    <property type="evidence" value="ECO:0007669"/>
    <property type="project" value="TreeGrafter"/>
</dbReference>
<dbReference type="CDD" id="cd00051">
    <property type="entry name" value="EFh"/>
    <property type="match status" value="1"/>
</dbReference>
<proteinExistence type="inferred from homology"/>
<evidence type="ECO:0000313" key="5">
    <source>
        <dbReference type="EMBL" id="KAF0741224.1"/>
    </source>
</evidence>
<dbReference type="PANTHER" id="PTHR16166">
    <property type="entry name" value="VACUOLAR PROTEIN SORTING-ASSOCIATED PROTEIN VPS13"/>
    <property type="match status" value="1"/>
</dbReference>
<dbReference type="InterPro" id="IPR002048">
    <property type="entry name" value="EF_hand_dom"/>
</dbReference>
<evidence type="ECO:0000256" key="2">
    <source>
        <dbReference type="ARBA" id="ARBA00022837"/>
    </source>
</evidence>
<dbReference type="GO" id="GO:0045053">
    <property type="term" value="P:protein retention in Golgi apparatus"/>
    <property type="evidence" value="ECO:0007669"/>
    <property type="project" value="TreeGrafter"/>
</dbReference>
<organism evidence="5 6">
    <name type="scientific">Aphanomyces euteiches</name>
    <dbReference type="NCBI Taxonomy" id="100861"/>
    <lineage>
        <taxon>Eukaryota</taxon>
        <taxon>Sar</taxon>
        <taxon>Stramenopiles</taxon>
        <taxon>Oomycota</taxon>
        <taxon>Saprolegniomycetes</taxon>
        <taxon>Saprolegniales</taxon>
        <taxon>Verrucalvaceae</taxon>
        <taxon>Aphanomyces</taxon>
    </lineage>
</organism>
<dbReference type="PROSITE" id="PS50222">
    <property type="entry name" value="EF_HAND_2"/>
    <property type="match status" value="2"/>
</dbReference>
<dbReference type="PROSITE" id="PS50004">
    <property type="entry name" value="C2"/>
    <property type="match status" value="2"/>
</dbReference>
<dbReference type="InterPro" id="IPR011992">
    <property type="entry name" value="EF-hand-dom_pair"/>
</dbReference>
<dbReference type="InterPro" id="IPR035892">
    <property type="entry name" value="C2_domain_sf"/>
</dbReference>
<dbReference type="SMART" id="SM00239">
    <property type="entry name" value="C2"/>
    <property type="match status" value="2"/>
</dbReference>
<dbReference type="VEuPathDB" id="FungiDB:AeMF1_012985"/>
<protein>
    <submittedName>
        <fullName evidence="5">Uncharacterized protein</fullName>
    </submittedName>
</protein>
<dbReference type="InterPro" id="IPR000008">
    <property type="entry name" value="C2_dom"/>
</dbReference>
<dbReference type="Gene3D" id="2.60.40.150">
    <property type="entry name" value="C2 domain"/>
    <property type="match status" value="2"/>
</dbReference>
<dbReference type="InterPro" id="IPR018247">
    <property type="entry name" value="EF_Hand_1_Ca_BS"/>
</dbReference>
<evidence type="ECO:0000259" key="3">
    <source>
        <dbReference type="PROSITE" id="PS50004"/>
    </source>
</evidence>
<dbReference type="Pfam" id="PF25036">
    <property type="entry name" value="VPS13_VAB"/>
    <property type="match status" value="1"/>
</dbReference>
<evidence type="ECO:0000259" key="4">
    <source>
        <dbReference type="PROSITE" id="PS50222"/>
    </source>
</evidence>
<dbReference type="CDD" id="cd00030">
    <property type="entry name" value="C2"/>
    <property type="match status" value="1"/>
</dbReference>
<dbReference type="InterPro" id="IPR026847">
    <property type="entry name" value="VPS13"/>
</dbReference>
<feature type="domain" description="EF-hand" evidence="4">
    <location>
        <begin position="750"/>
        <end position="785"/>
    </location>
</feature>
<feature type="domain" description="C2" evidence="3">
    <location>
        <begin position="2436"/>
        <end position="2553"/>
    </location>
</feature>
<reference evidence="5 6" key="1">
    <citation type="submission" date="2019-07" db="EMBL/GenBank/DDBJ databases">
        <title>Genomics analysis of Aphanomyces spp. identifies a new class of oomycete effector associated with host adaptation.</title>
        <authorList>
            <person name="Gaulin E."/>
        </authorList>
    </citation>
    <scope>NUCLEOTIDE SEQUENCE [LARGE SCALE GENOMIC DNA]</scope>
    <source>
        <strain evidence="5 6">ATCC 201684</strain>
    </source>
</reference>
<evidence type="ECO:0000256" key="1">
    <source>
        <dbReference type="ARBA" id="ARBA00006545"/>
    </source>
</evidence>
<dbReference type="PROSITE" id="PS00018">
    <property type="entry name" value="EF_HAND_1"/>
    <property type="match status" value="2"/>
</dbReference>
<name>A0A6G0XLH5_9STRA</name>
<keyword evidence="6" id="KW-1185">Reference proteome</keyword>
<dbReference type="Gene3D" id="1.10.238.10">
    <property type="entry name" value="EF-hand"/>
    <property type="match status" value="1"/>
</dbReference>
<sequence>MSYDMSFIFLGITTVIVSLCVVPPLAKATIAPLLSSVVAKAAKDYVESFIKVFYNVIEGTVTVENVSIQPSYLYALRFSLPVPMELTKVTMGKIRLQLPTLLGGKGPYCYRMQIKITDFKIEGKIDDAFEKDHEEYFKRTVEYKQALANSATHLILQYVKRFQPSTPEVPPTWTFKLTRSILETLDITVDNVAFSFAGSEPATPATNLKIVSDKWTIKCTPDEETLKTKRAIVFKNFFIMLDDTRVIGFPTLILDILMPDIYQVMYSPLPLPQKILGLTINPDSMLVTLSPDLYTALMRFYICYLKYCALLENLSQKDNTASITALSTEDMLRYSEAFKWDAKTNLPVPNDTLKELESSLTLQAILSTRRIVMKWDNLLRDVSQNNVDFDELHVTLANDAASFRGKDISINVDRWGINFFDGSLSEPIGEMILSNVYMTMKTRIAEDLGMELTYGIRNLQLITERPSMECQRSQIISHATVQPLLFGHLKQYKNGLMDVDLNLENMAIYAAKDPLEHFLLYLDRLQMGAQAAKTAAQDTAAVTTSTSNSIVSKENGTPSSLEDVSSCSLLGGALYDIDIRVMDMSIFLIPPVVEHTGSLLEYTMTVVLDIDSNLSHETISIAISDTALSPRLYQAPEVATGFPTIFSPPSAESLLTPMTILTEYDLKMLSTEEKRTQELGQDLSLAQFKQNLGVKIPDISLSFSQLNFAIFWSAITSLSKIETTTADQREQRLAAQEAAREAELALQIKKRLDHAQMQFEEIDVDGTKSIEVDELKMLLQRAIVEDKLLSSELQDLSVVIFNSIDKDGSGTIDFDEFRHFLLETMNVEHVRGYVDLYAGEYDCLDTVESLFGKIMAFEKRDSIIGWHGYFNRVVKENPSGFWNVYTTETGAGKTSCNNQLPQLLQRKLIRLLQNYEAAKTCWEVVIKPMLQDDGDVSWSVSREMLTGGLVEFGSAAKLILNQEPVHEEIENTNIVDTTPTSRLIVATNISLGNFRVEMVDSSLPIEARRAKFIVDNVMCQFSMASDIGLKVYDINAISSEWAATLGLHISAECYSDLSCSMEPIIEPWVFSIGALSKKGSEGYHFWGEAERSFQVNLSSSLLQLLKVLPEIMSGTLVIEDTPKLQKRKDQLPFQITNLSGVPLVFSAGDASEISLAPRSVTPISWPDRDNCSLTIPDWGSISGIKLPRFGPQEVVVKDSSSGNSISLIANCRFDDPKDGTITLKSNVYVSNQSYLDIELQFLIHMAGFTSLNDKVSNIAAGDRLSLPISVFMGDTELYVRAAKSSSWSTNVTLTNDMLFAASKEDSTLEKRSSISNLKKGVIVPIQNQRRSSKRVKILTPCIHLYRHVMADNMIQWEISIYSPLVVQNSLPYDLEYVFMEYRMEKGVKYEMSTIEQKLHESSVPIKVKSGCYGEVPGVSSQTPGYLAVRLIYKDTSSRWSKAHLMVINSNLDIFTTDVEKCVLEDNFSINMERLSLPEKPRVVKFSAPYWIYNKTALDLEFKLPEEDNKKIVSTQIIHPVFNEPILFHIPNQRLSVRPIAGASTLPPSWDSIFSNGKFPPPVFSQVDSQSPWSDPINASAVQTNGEVYSGSHIFGVDIGGLMGFFAGSVTVSLSPRHIIQNNTPFDVQFRSFATSDSDQIMHDKYFSNLDVYSLESHMNGVVYSFKPLNKEPMVKCQKYLSMAMSGSTVWSSVISVNAVGDVYFPLKDTTRKREYIVKASIQIFGTHLYIVLSDASSTPPYRVENFTMFPVTIRQVEQKKSSISLGRGQRYAFAWDLAFVNEHKLEVTIESQKYMVDIDSVGVVKLNKFPLHGILDGGAKFSLEVVPVGATRVLRVVDTKLKELDLLRKQVPKNVTLSASLYESSIDIRLAGMGLSVLDGYPQEVLFLSIENIQVRTRPQSLEWEISVFHFQMDNMLLAARFPVVICPSNSGFNGSNNTPFFKLTIERIESMAETYGILKLVDISLQPMSVKLELEYLFKLLSLMDPLFSSGTQIVSQEQLALELQTKPLSCPEPLSTNSSDLLYFETFTIQETQFNLEMQIQKDDLARPITSRSWLVNALNQLVGILGSKISGSPSFHFDSITKRHCFTTQSRLQSQLIQNYTREVVVQAYKLVGSMDLIGNPVGLVGDIGSGFMSFLRVTGDELSGDSKTRGEGVKILGKTVATSATGFVSKVTGSLDKFMDEVSDVTDTRQLKSDKKEPDNIVDGSINFAKNFGKGVAGVFTKPIEGAISGGVGGLVQGTVQGLAGPVVVVLKGVTQTTHALAQEASDNLEDALPFQGRRRKELKFEEKKLVSRSEKTVLDLEIISASGLLSANAGKCNPICYLYLDDVKVFSTKLLFGSSNPEWNAKFRAELKPNTKKIKFVVKDNFTSFEEEIGKLEMPIKDFQEDFTPPDSASPLSQWVTRNVGTPTASHMDKHFGVDPSLISVEVPRIEREYFLQAKSSQKASKNLQVLVTVIDVSGLSPLRNLFGKNANITPFVAVDIGGKVQKTSAKTGKEITYKETFTFEWNPEKHRCLITVFDKSMLSDDLVGSAFLPLDMNAPVMETVLDMQSGDKRVVNGHVRVKYEIVGLPPADGQDGQERDRRNSGRTAGRLKLFAKLG</sequence>
<dbReference type="SMART" id="SM00054">
    <property type="entry name" value="EFh"/>
    <property type="match status" value="2"/>
</dbReference>
<dbReference type="Proteomes" id="UP000481153">
    <property type="component" value="Unassembled WGS sequence"/>
</dbReference>
<accession>A0A6G0XLH5</accession>
<keyword evidence="2" id="KW-0106">Calcium</keyword>
<gene>
    <name evidence="5" type="ORF">Ae201684_003557</name>
</gene>
<dbReference type="Pfam" id="PF13499">
    <property type="entry name" value="EF-hand_7"/>
    <property type="match status" value="1"/>
</dbReference>
<feature type="domain" description="C2" evidence="3">
    <location>
        <begin position="2283"/>
        <end position="2405"/>
    </location>
</feature>